<comment type="caution">
    <text evidence="2">The sequence shown here is derived from an EMBL/GenBank/DDBJ whole genome shotgun (WGS) entry which is preliminary data.</text>
</comment>
<reference evidence="3" key="1">
    <citation type="submission" date="2017-09" db="EMBL/GenBank/DDBJ databases">
        <title>Depth-based differentiation of microbial function through sediment-hosted aquifers and enrichment of novel symbionts in the deep terrestrial subsurface.</title>
        <authorList>
            <person name="Probst A.J."/>
            <person name="Ladd B."/>
            <person name="Jarett J.K."/>
            <person name="Geller-Mcgrath D.E."/>
            <person name="Sieber C.M.K."/>
            <person name="Emerson J.B."/>
            <person name="Anantharaman K."/>
            <person name="Thomas B.C."/>
            <person name="Malmstrom R."/>
            <person name="Stieglmeier M."/>
            <person name="Klingl A."/>
            <person name="Woyke T."/>
            <person name="Ryan C.M."/>
            <person name="Banfield J.F."/>
        </authorList>
    </citation>
    <scope>NUCLEOTIDE SEQUENCE [LARGE SCALE GENOMIC DNA]</scope>
</reference>
<feature type="chain" id="PRO_5013890539" description="Periplasmic heavy metal sensor" evidence="1">
    <location>
        <begin position="26"/>
        <end position="168"/>
    </location>
</feature>
<sequence length="168" mass="18961">MKNKVLVIGLTSALALASVAGAAQAFGGPEGLRDERPQEVIRSLADRFDLDESQLQDFFELMREKHQAQMEERQQERLDQAVDGGLITEEQRQLLEDRHEAQKVQMDEIMQIEDPEERRAAIEAHHDDMRAWMEENEIDLGLGEGRFGMGASMGGGMHRAEGRRGFGQ</sequence>
<evidence type="ECO:0008006" key="4">
    <source>
        <dbReference type="Google" id="ProtNLM"/>
    </source>
</evidence>
<dbReference type="AlphaFoldDB" id="A0A2H0UPX4"/>
<keyword evidence="1" id="KW-0732">Signal</keyword>
<name>A0A2H0UPX4_9BACT</name>
<evidence type="ECO:0000313" key="3">
    <source>
        <dbReference type="Proteomes" id="UP000229615"/>
    </source>
</evidence>
<organism evidence="2 3">
    <name type="scientific">Candidatus Harrisonbacteria bacterium CG10_big_fil_rev_8_21_14_0_10_44_23</name>
    <dbReference type="NCBI Taxonomy" id="1974585"/>
    <lineage>
        <taxon>Bacteria</taxon>
        <taxon>Candidatus Harrisoniibacteriota</taxon>
    </lineage>
</organism>
<proteinExistence type="predicted"/>
<dbReference type="Proteomes" id="UP000229615">
    <property type="component" value="Unassembled WGS sequence"/>
</dbReference>
<accession>A0A2H0UPX4</accession>
<protein>
    <recommendedName>
        <fullName evidence="4">Periplasmic heavy metal sensor</fullName>
    </recommendedName>
</protein>
<evidence type="ECO:0000256" key="1">
    <source>
        <dbReference type="SAM" id="SignalP"/>
    </source>
</evidence>
<gene>
    <name evidence="2" type="ORF">COU09_02050</name>
</gene>
<dbReference type="EMBL" id="PFBB01000023">
    <property type="protein sequence ID" value="PIR88434.1"/>
    <property type="molecule type" value="Genomic_DNA"/>
</dbReference>
<evidence type="ECO:0000313" key="2">
    <source>
        <dbReference type="EMBL" id="PIR88434.1"/>
    </source>
</evidence>
<feature type="signal peptide" evidence="1">
    <location>
        <begin position="1"/>
        <end position="25"/>
    </location>
</feature>